<keyword evidence="3" id="KW-0732">Signal</keyword>
<gene>
    <name evidence="4" type="ORF">Q7C36_001209</name>
</gene>
<proteinExistence type="predicted"/>
<evidence type="ECO:0000313" key="4">
    <source>
        <dbReference type="EMBL" id="KAK2869338.1"/>
    </source>
</evidence>
<dbReference type="EMBL" id="JAVHJS010000001">
    <property type="protein sequence ID" value="KAK2869338.1"/>
    <property type="molecule type" value="Genomic_DNA"/>
</dbReference>
<feature type="signal peptide" evidence="3">
    <location>
        <begin position="1"/>
        <end position="26"/>
    </location>
</feature>
<reference evidence="4" key="1">
    <citation type="submission" date="2023-08" db="EMBL/GenBank/DDBJ databases">
        <title>Pelteobagrus vachellii genome.</title>
        <authorList>
            <person name="Liu H."/>
        </authorList>
    </citation>
    <scope>NUCLEOTIDE SEQUENCE</scope>
    <source>
        <strain evidence="4">PRFRI_2022a</strain>
        <tissue evidence="4">Muscle</tissue>
    </source>
</reference>
<feature type="chain" id="PRO_5041653219" evidence="3">
    <location>
        <begin position="27"/>
        <end position="310"/>
    </location>
</feature>
<comment type="caution">
    <text evidence="4">The sequence shown here is derived from an EMBL/GenBank/DDBJ whole genome shotgun (WGS) entry which is preliminary data.</text>
</comment>
<feature type="region of interest" description="Disordered" evidence="1">
    <location>
        <begin position="238"/>
        <end position="310"/>
    </location>
</feature>
<keyword evidence="2" id="KW-0472">Membrane</keyword>
<sequence>MFQLLKNKKLLIFLFFYLCSVPQVGCDDVLHVNGTAGRNRTVTFTLKSTVQNIDSVYLYRDNTKIHTFILSNRSCFLCLNHTLSTICIRNVTQQHISLIFTHLIHNGVYYLAVIMPNYIVVESNSVKLTVHSAEYTTYTTASSFNITSFQLEHSEKKSIMLMVVPILFAVVVLVIILLGFFYWNYRKKTDTTPAVNSTSAPQVIPVPNVTCVEYCVLDFPNRPGEKVRSTEERVEYSPIVFPSRKPLPQDNELKPTTQQKKIKKSPKLQHEEKDTDKMSEKAKTSKPKHHKCQRKSRLKTPCDGPGKSTT</sequence>
<protein>
    <submittedName>
        <fullName evidence="4">Uncharacterized protein</fullName>
    </submittedName>
</protein>
<organism evidence="4 5">
    <name type="scientific">Tachysurus vachellii</name>
    <name type="common">Darkbarbel catfish</name>
    <name type="synonym">Pelteobagrus vachellii</name>
    <dbReference type="NCBI Taxonomy" id="175792"/>
    <lineage>
        <taxon>Eukaryota</taxon>
        <taxon>Metazoa</taxon>
        <taxon>Chordata</taxon>
        <taxon>Craniata</taxon>
        <taxon>Vertebrata</taxon>
        <taxon>Euteleostomi</taxon>
        <taxon>Actinopterygii</taxon>
        <taxon>Neopterygii</taxon>
        <taxon>Teleostei</taxon>
        <taxon>Ostariophysi</taxon>
        <taxon>Siluriformes</taxon>
        <taxon>Bagridae</taxon>
        <taxon>Tachysurus</taxon>
    </lineage>
</organism>
<keyword evidence="2" id="KW-0812">Transmembrane</keyword>
<keyword evidence="5" id="KW-1185">Reference proteome</keyword>
<dbReference type="AlphaFoldDB" id="A0AA88P358"/>
<feature type="transmembrane region" description="Helical" evidence="2">
    <location>
        <begin position="159"/>
        <end position="183"/>
    </location>
</feature>
<feature type="compositionally biased region" description="Basic and acidic residues" evidence="1">
    <location>
        <begin position="268"/>
        <end position="283"/>
    </location>
</feature>
<evidence type="ECO:0000256" key="1">
    <source>
        <dbReference type="SAM" id="MobiDB-lite"/>
    </source>
</evidence>
<keyword evidence="2" id="KW-1133">Transmembrane helix</keyword>
<dbReference type="Proteomes" id="UP001187315">
    <property type="component" value="Unassembled WGS sequence"/>
</dbReference>
<evidence type="ECO:0000256" key="3">
    <source>
        <dbReference type="SAM" id="SignalP"/>
    </source>
</evidence>
<feature type="compositionally biased region" description="Basic residues" evidence="1">
    <location>
        <begin position="284"/>
        <end position="298"/>
    </location>
</feature>
<evidence type="ECO:0000256" key="2">
    <source>
        <dbReference type="SAM" id="Phobius"/>
    </source>
</evidence>
<name>A0AA88P358_TACVA</name>
<accession>A0AA88P358</accession>
<evidence type="ECO:0000313" key="5">
    <source>
        <dbReference type="Proteomes" id="UP001187315"/>
    </source>
</evidence>